<evidence type="ECO:0000313" key="2">
    <source>
        <dbReference type="EMBL" id="EMY81494.1"/>
    </source>
</evidence>
<keyword evidence="3" id="KW-1185">Reference proteome</keyword>
<dbReference type="EMBL" id="APLF01000005">
    <property type="protein sequence ID" value="EMY81494.1"/>
    <property type="molecule type" value="Genomic_DNA"/>
</dbReference>
<dbReference type="RefSeq" id="WP_003438708.1">
    <property type="nucleotide sequence ID" value="NZ_APLF01000005.1"/>
</dbReference>
<dbReference type="PANTHER" id="PTHR22946:SF0">
    <property type="entry name" value="DIENELACTONE HYDROLASE DOMAIN-CONTAINING PROTEIN"/>
    <property type="match status" value="1"/>
</dbReference>
<dbReference type="PATRIC" id="fig|1189619.4.peg.1362"/>
<protein>
    <submittedName>
        <fullName evidence="2">Dienelactone hydrolase</fullName>
    </submittedName>
</protein>
<dbReference type="SUPFAM" id="SSF53474">
    <property type="entry name" value="alpha/beta-Hydrolases"/>
    <property type="match status" value="1"/>
</dbReference>
<dbReference type="STRING" id="1189619.pgond44_06575"/>
<feature type="domain" description="Dienelactone hydrolase" evidence="1">
    <location>
        <begin position="60"/>
        <end position="280"/>
    </location>
</feature>
<dbReference type="InterPro" id="IPR050261">
    <property type="entry name" value="FrsA_esterase"/>
</dbReference>
<organism evidence="2 3">
    <name type="scientific">Psychroflexus gondwanensis ACAM 44</name>
    <dbReference type="NCBI Taxonomy" id="1189619"/>
    <lineage>
        <taxon>Bacteria</taxon>
        <taxon>Pseudomonadati</taxon>
        <taxon>Bacteroidota</taxon>
        <taxon>Flavobacteriia</taxon>
        <taxon>Flavobacteriales</taxon>
        <taxon>Flavobacteriaceae</taxon>
        <taxon>Psychroflexus</taxon>
    </lineage>
</organism>
<dbReference type="Proteomes" id="UP000012317">
    <property type="component" value="Unassembled WGS sequence"/>
</dbReference>
<sequence length="284" mass="31677">MKNYHWILLFTLTVSVLACKADKKENTSEENVEVVQEENSTEIIGNEISYQASDSIMLNGYISRNTATSGKRPGIIVVHEWWGHDEFARQKADELAEMGYVALAVDMYGNGKQAEHPEEAMAFSSNVMKNFDTAKKRFMAAMETLKADENVDAEKISAIGFCFGGSVALSMANSGADLDGVAVFHSGLGLPVMPNEDLKAKLLIQNGAEDMMITDEQEKTFKSQLDAINADYEYIAYEGVMHSFTNKDADSLGEKFDLPLAYDKEITEKSWEKMTLFFKDLYSE</sequence>
<dbReference type="Gene3D" id="3.40.50.1820">
    <property type="entry name" value="alpha/beta hydrolase"/>
    <property type="match status" value="1"/>
</dbReference>
<dbReference type="AlphaFoldDB" id="N1WWL0"/>
<evidence type="ECO:0000259" key="1">
    <source>
        <dbReference type="Pfam" id="PF01738"/>
    </source>
</evidence>
<dbReference type="PROSITE" id="PS51257">
    <property type="entry name" value="PROKAR_LIPOPROTEIN"/>
    <property type="match status" value="1"/>
</dbReference>
<dbReference type="InterPro" id="IPR002925">
    <property type="entry name" value="Dienelactn_hydro"/>
</dbReference>
<proteinExistence type="predicted"/>
<evidence type="ECO:0000313" key="3">
    <source>
        <dbReference type="Proteomes" id="UP000012317"/>
    </source>
</evidence>
<dbReference type="GO" id="GO:0016787">
    <property type="term" value="F:hydrolase activity"/>
    <property type="evidence" value="ECO:0007669"/>
    <property type="project" value="UniProtKB-KW"/>
</dbReference>
<comment type="caution">
    <text evidence="2">The sequence shown here is derived from an EMBL/GenBank/DDBJ whole genome shotgun (WGS) entry which is preliminary data.</text>
</comment>
<reference evidence="2 3" key="1">
    <citation type="journal article" date="2014" name="Genome Biol. Evol.">
        <title>Extensive gene acquisition in the extremely psychrophilic bacterial species Psychroflexus torquis and the link to sea-ice ecosystem specialism.</title>
        <authorList>
            <person name="Feng S."/>
            <person name="Powell S.M."/>
            <person name="Wilson R."/>
            <person name="Bowman J.P."/>
        </authorList>
    </citation>
    <scope>NUCLEOTIDE SEQUENCE [LARGE SCALE GENOMIC DNA]</scope>
    <source>
        <strain evidence="2 3">ACAM 44</strain>
    </source>
</reference>
<name>N1WWL0_9FLAO</name>
<accession>N1WWL0</accession>
<keyword evidence="2" id="KW-0378">Hydrolase</keyword>
<gene>
    <name evidence="2" type="ORF">pgond44_06575</name>
</gene>
<dbReference type="Pfam" id="PF01738">
    <property type="entry name" value="DLH"/>
    <property type="match status" value="1"/>
</dbReference>
<dbReference type="eggNOG" id="COG0412">
    <property type="taxonomic scope" value="Bacteria"/>
</dbReference>
<dbReference type="PANTHER" id="PTHR22946">
    <property type="entry name" value="DIENELACTONE HYDROLASE DOMAIN-CONTAINING PROTEIN-RELATED"/>
    <property type="match status" value="1"/>
</dbReference>
<dbReference type="InterPro" id="IPR029058">
    <property type="entry name" value="AB_hydrolase_fold"/>
</dbReference>